<organism evidence="2 3">
    <name type="scientific">Mycobacterium lentiflavum</name>
    <dbReference type="NCBI Taxonomy" id="141349"/>
    <lineage>
        <taxon>Bacteria</taxon>
        <taxon>Bacillati</taxon>
        <taxon>Actinomycetota</taxon>
        <taxon>Actinomycetes</taxon>
        <taxon>Mycobacteriales</taxon>
        <taxon>Mycobacteriaceae</taxon>
        <taxon>Mycobacterium</taxon>
        <taxon>Mycobacterium simiae complex</taxon>
    </lineage>
</organism>
<dbReference type="Gene3D" id="3.40.309.10">
    <property type="entry name" value="Aldehyde Dehydrogenase, Chain A, domain 2"/>
    <property type="match status" value="1"/>
</dbReference>
<dbReference type="Proteomes" id="UP000199251">
    <property type="component" value="Unassembled WGS sequence"/>
</dbReference>
<dbReference type="EMBL" id="CTEE01000001">
    <property type="protein sequence ID" value="CQD14619.1"/>
    <property type="molecule type" value="Genomic_DNA"/>
</dbReference>
<dbReference type="SUPFAM" id="SSF53720">
    <property type="entry name" value="ALDH-like"/>
    <property type="match status" value="1"/>
</dbReference>
<dbReference type="AlphaFoldDB" id="A0A0E4CNL9"/>
<dbReference type="InterPro" id="IPR015590">
    <property type="entry name" value="Aldehyde_DH_dom"/>
</dbReference>
<dbReference type="Pfam" id="PF00171">
    <property type="entry name" value="Aldedh"/>
    <property type="match status" value="1"/>
</dbReference>
<dbReference type="GO" id="GO:0016620">
    <property type="term" value="F:oxidoreductase activity, acting on the aldehyde or oxo group of donors, NAD or NADP as acceptor"/>
    <property type="evidence" value="ECO:0007669"/>
    <property type="project" value="InterPro"/>
</dbReference>
<evidence type="ECO:0000313" key="3">
    <source>
        <dbReference type="Proteomes" id="UP000199251"/>
    </source>
</evidence>
<protein>
    <submittedName>
        <fullName evidence="2">Aldehyde dehydrogenase</fullName>
    </submittedName>
</protein>
<evidence type="ECO:0000259" key="1">
    <source>
        <dbReference type="Pfam" id="PF00171"/>
    </source>
</evidence>
<name>A0A0E4CNL9_MYCLN</name>
<sequence>MSGPVIDAAQRSRILNYIAEARAAGATVALGGEAITGESFDKGFWVAPTILTGVTNDMTSRRYTWTCPADARPSHTTSCSETPIMLERQPTSGTLASRTYADAASARLVAFSLRSTLLT</sequence>
<dbReference type="InterPro" id="IPR016161">
    <property type="entry name" value="Ald_DH/histidinol_DH"/>
</dbReference>
<feature type="domain" description="Aldehyde dehydrogenase" evidence="1">
    <location>
        <begin position="3"/>
        <end position="59"/>
    </location>
</feature>
<accession>A0A0E4CNL9</accession>
<evidence type="ECO:0000313" key="2">
    <source>
        <dbReference type="EMBL" id="CQD14619.1"/>
    </source>
</evidence>
<dbReference type="STRING" id="141349.BN1232_03093"/>
<gene>
    <name evidence="2" type="ORF">BN1232_03093</name>
</gene>
<proteinExistence type="predicted"/>
<dbReference type="InterPro" id="IPR016163">
    <property type="entry name" value="Ald_DH_C"/>
</dbReference>
<reference evidence="2 3" key="1">
    <citation type="submission" date="2015-03" db="EMBL/GenBank/DDBJ databases">
        <authorList>
            <person name="Urmite Genomes"/>
        </authorList>
    </citation>
    <scope>NUCLEOTIDE SEQUENCE [LARGE SCALE GENOMIC DNA]</scope>
    <source>
        <strain evidence="2 3">CSUR P1491</strain>
    </source>
</reference>